<dbReference type="OrthoDB" id="47421at2759"/>
<dbReference type="InParanoid" id="A0A1E7EZ12"/>
<keyword evidence="2" id="KW-0472">Membrane</keyword>
<evidence type="ECO:0000313" key="4">
    <source>
        <dbReference type="Proteomes" id="UP000095751"/>
    </source>
</evidence>
<evidence type="ECO:0000256" key="1">
    <source>
        <dbReference type="SAM" id="MobiDB-lite"/>
    </source>
</evidence>
<feature type="region of interest" description="Disordered" evidence="1">
    <location>
        <begin position="1"/>
        <end position="48"/>
    </location>
</feature>
<reference evidence="3 4" key="1">
    <citation type="submission" date="2016-09" db="EMBL/GenBank/DDBJ databases">
        <title>Extensive genetic diversity and differential bi-allelic expression allows diatom success in the polar Southern Ocean.</title>
        <authorList>
            <consortium name="DOE Joint Genome Institute"/>
            <person name="Mock T."/>
            <person name="Otillar R.P."/>
            <person name="Strauss J."/>
            <person name="Dupont C."/>
            <person name="Frickenhaus S."/>
            <person name="Maumus F."/>
            <person name="Mcmullan M."/>
            <person name="Sanges R."/>
            <person name="Schmutz J."/>
            <person name="Toseland A."/>
            <person name="Valas R."/>
            <person name="Veluchamy A."/>
            <person name="Ward B.J."/>
            <person name="Allen A."/>
            <person name="Barry K."/>
            <person name="Falciatore A."/>
            <person name="Ferrante M."/>
            <person name="Fortunato A.E."/>
            <person name="Gloeckner G."/>
            <person name="Gruber A."/>
            <person name="Hipkin R."/>
            <person name="Janech M."/>
            <person name="Kroth P."/>
            <person name="Leese F."/>
            <person name="Lindquist E."/>
            <person name="Lyon B.R."/>
            <person name="Martin J."/>
            <person name="Mayer C."/>
            <person name="Parker M."/>
            <person name="Quesneville H."/>
            <person name="Raymond J."/>
            <person name="Uhlig C."/>
            <person name="Valentin K.U."/>
            <person name="Worden A.Z."/>
            <person name="Armbrust E.V."/>
            <person name="Bowler C."/>
            <person name="Green B."/>
            <person name="Moulton V."/>
            <person name="Van Oosterhout C."/>
            <person name="Grigoriev I."/>
        </authorList>
    </citation>
    <scope>NUCLEOTIDE SEQUENCE [LARGE SCALE GENOMIC DNA]</scope>
    <source>
        <strain evidence="3 4">CCMP1102</strain>
    </source>
</reference>
<feature type="compositionally biased region" description="Polar residues" evidence="1">
    <location>
        <begin position="1"/>
        <end position="15"/>
    </location>
</feature>
<gene>
    <name evidence="3" type="ORF">FRACYDRAFT_246202</name>
</gene>
<accession>A0A1E7EZ12</accession>
<proteinExistence type="predicted"/>
<name>A0A1E7EZ12_9STRA</name>
<dbReference type="Proteomes" id="UP000095751">
    <property type="component" value="Unassembled WGS sequence"/>
</dbReference>
<evidence type="ECO:0000313" key="3">
    <source>
        <dbReference type="EMBL" id="OEU11097.1"/>
    </source>
</evidence>
<keyword evidence="4" id="KW-1185">Reference proteome</keyword>
<dbReference type="AlphaFoldDB" id="A0A1E7EZ12"/>
<organism evidence="3 4">
    <name type="scientific">Fragilariopsis cylindrus CCMP1102</name>
    <dbReference type="NCBI Taxonomy" id="635003"/>
    <lineage>
        <taxon>Eukaryota</taxon>
        <taxon>Sar</taxon>
        <taxon>Stramenopiles</taxon>
        <taxon>Ochrophyta</taxon>
        <taxon>Bacillariophyta</taxon>
        <taxon>Bacillariophyceae</taxon>
        <taxon>Bacillariophycidae</taxon>
        <taxon>Bacillariales</taxon>
        <taxon>Bacillariaceae</taxon>
        <taxon>Fragilariopsis</taxon>
    </lineage>
</organism>
<keyword evidence="2" id="KW-0812">Transmembrane</keyword>
<dbReference type="EMBL" id="KV784369">
    <property type="protein sequence ID" value="OEU11097.1"/>
    <property type="molecule type" value="Genomic_DNA"/>
</dbReference>
<evidence type="ECO:0000256" key="2">
    <source>
        <dbReference type="SAM" id="Phobius"/>
    </source>
</evidence>
<protein>
    <submittedName>
        <fullName evidence="3">Uncharacterized protein</fullName>
    </submittedName>
</protein>
<feature type="transmembrane region" description="Helical" evidence="2">
    <location>
        <begin position="161"/>
        <end position="179"/>
    </location>
</feature>
<dbReference type="KEGG" id="fcy:FRACYDRAFT_246202"/>
<sequence>MSSDESSSTADNNVKNLKDPSGFLNLDEFGRSKSSSANNGGGDPPPRTAVKIIGTARDDLNGLLGFCTSYNTERERYMIRMSKVVDVSGNSSTATTATTATIMALKPTNLQQASTIEKYQAHYQQLFTDPAVRQKVQYYYNTISNKYIPPYMANLGCKLEYVVGILLVFCMTLIYLVGFTKSMMVISATIMIGLILQEDIQQKSTLRTIVQNIPARCKIVMEQQFPFLKRFNFNDNIAMGIVDSIDGNKRGHSLSKELQRLLEEEAEASLAVELDEEDLEPIHRDIPYSASHASAMPTKTFLSKLFSIRTMGSLFYFYRTATSLGIDPSTNIFSFGQLVANVQHSMPSWQKGMMVFSFYNLISNLFF</sequence>
<keyword evidence="2" id="KW-1133">Transmembrane helix</keyword>